<name>A0ABP3H1Z5_9LACT</name>
<sequence length="189" mass="22136">MKLEVMQHRDSKELSERVVNAFYGEDTHLSKETLETLIRLLWLEESEAFNMTVYVLKEEEEVIGAFSLTHGGKTKISVSLVAKLAAAVKHICLKEMYQFAKESLETSRKPHQDELYIGFLAVKESWRGNRIGHQLMENILRMSKERKGISTVSLYVLKTNDRAKHLYEKFGFKRDSRHEIKDYYFMVQN</sequence>
<comment type="caution">
    <text evidence="2">The sequence shown here is derived from an EMBL/GenBank/DDBJ whole genome shotgun (WGS) entry which is preliminary data.</text>
</comment>
<dbReference type="InterPro" id="IPR000182">
    <property type="entry name" value="GNAT_dom"/>
</dbReference>
<dbReference type="EMBL" id="BAAACW010000055">
    <property type="protein sequence ID" value="GAA0358285.1"/>
    <property type="molecule type" value="Genomic_DNA"/>
</dbReference>
<dbReference type="Pfam" id="PF00583">
    <property type="entry name" value="Acetyltransf_1"/>
    <property type="match status" value="1"/>
</dbReference>
<accession>A0ABP3H1Z5</accession>
<feature type="domain" description="N-acetyltransferase" evidence="1">
    <location>
        <begin position="1"/>
        <end position="189"/>
    </location>
</feature>
<dbReference type="SUPFAM" id="SSF55729">
    <property type="entry name" value="Acyl-CoA N-acyltransferases (Nat)"/>
    <property type="match status" value="1"/>
</dbReference>
<keyword evidence="3" id="KW-1185">Reference proteome</keyword>
<dbReference type="InterPro" id="IPR016181">
    <property type="entry name" value="Acyl_CoA_acyltransferase"/>
</dbReference>
<dbReference type="InterPro" id="IPR050276">
    <property type="entry name" value="MshD_Acetyltransferase"/>
</dbReference>
<gene>
    <name evidence="2" type="ORF">GCM10008932_08730</name>
</gene>
<dbReference type="RefSeq" id="WP_343754390.1">
    <property type="nucleotide sequence ID" value="NZ_BAAACW010000055.1"/>
</dbReference>
<organism evidence="2 3">
    <name type="scientific">Alkalibacterium iburiense</name>
    <dbReference type="NCBI Taxonomy" id="290589"/>
    <lineage>
        <taxon>Bacteria</taxon>
        <taxon>Bacillati</taxon>
        <taxon>Bacillota</taxon>
        <taxon>Bacilli</taxon>
        <taxon>Lactobacillales</taxon>
        <taxon>Carnobacteriaceae</taxon>
        <taxon>Alkalibacterium</taxon>
    </lineage>
</organism>
<evidence type="ECO:0000313" key="2">
    <source>
        <dbReference type="EMBL" id="GAA0358285.1"/>
    </source>
</evidence>
<proteinExistence type="predicted"/>
<protein>
    <recommendedName>
        <fullName evidence="1">N-acetyltransferase domain-containing protein</fullName>
    </recommendedName>
</protein>
<dbReference type="Gene3D" id="3.40.630.30">
    <property type="match status" value="1"/>
</dbReference>
<dbReference type="Proteomes" id="UP001501166">
    <property type="component" value="Unassembled WGS sequence"/>
</dbReference>
<dbReference type="PANTHER" id="PTHR43617">
    <property type="entry name" value="L-AMINO ACID N-ACETYLTRANSFERASE"/>
    <property type="match status" value="1"/>
</dbReference>
<evidence type="ECO:0000259" key="1">
    <source>
        <dbReference type="PROSITE" id="PS51186"/>
    </source>
</evidence>
<evidence type="ECO:0000313" key="3">
    <source>
        <dbReference type="Proteomes" id="UP001501166"/>
    </source>
</evidence>
<reference evidence="3" key="1">
    <citation type="journal article" date="2019" name="Int. J. Syst. Evol. Microbiol.">
        <title>The Global Catalogue of Microorganisms (GCM) 10K type strain sequencing project: providing services to taxonomists for standard genome sequencing and annotation.</title>
        <authorList>
            <consortium name="The Broad Institute Genomics Platform"/>
            <consortium name="The Broad Institute Genome Sequencing Center for Infectious Disease"/>
            <person name="Wu L."/>
            <person name="Ma J."/>
        </authorList>
    </citation>
    <scope>NUCLEOTIDE SEQUENCE [LARGE SCALE GENOMIC DNA]</scope>
    <source>
        <strain evidence="3">JCM 12662</strain>
    </source>
</reference>
<dbReference type="CDD" id="cd04301">
    <property type="entry name" value="NAT_SF"/>
    <property type="match status" value="1"/>
</dbReference>
<dbReference type="PROSITE" id="PS51186">
    <property type="entry name" value="GNAT"/>
    <property type="match status" value="1"/>
</dbReference>